<protein>
    <submittedName>
        <fullName evidence="1">Uncharacterized protein</fullName>
    </submittedName>
</protein>
<dbReference type="RefSeq" id="WP_126628270.1">
    <property type="nucleotide sequence ID" value="NZ_BIFT01000001.1"/>
</dbReference>
<organism evidence="1 2">
    <name type="scientific">Dictyobacter alpinus</name>
    <dbReference type="NCBI Taxonomy" id="2014873"/>
    <lineage>
        <taxon>Bacteria</taxon>
        <taxon>Bacillati</taxon>
        <taxon>Chloroflexota</taxon>
        <taxon>Ktedonobacteria</taxon>
        <taxon>Ktedonobacterales</taxon>
        <taxon>Dictyobacteraceae</taxon>
        <taxon>Dictyobacter</taxon>
    </lineage>
</organism>
<dbReference type="Proteomes" id="UP000287171">
    <property type="component" value="Unassembled WGS sequence"/>
</dbReference>
<evidence type="ECO:0000313" key="2">
    <source>
        <dbReference type="Proteomes" id="UP000287171"/>
    </source>
</evidence>
<comment type="caution">
    <text evidence="1">The sequence shown here is derived from an EMBL/GenBank/DDBJ whole genome shotgun (WGS) entry which is preliminary data.</text>
</comment>
<gene>
    <name evidence="1" type="ORF">KDA_34860</name>
</gene>
<dbReference type="EMBL" id="BIFT01000001">
    <property type="protein sequence ID" value="GCE28002.1"/>
    <property type="molecule type" value="Genomic_DNA"/>
</dbReference>
<dbReference type="AlphaFoldDB" id="A0A402B9M1"/>
<accession>A0A402B9M1</accession>
<reference evidence="2" key="1">
    <citation type="submission" date="2018-12" db="EMBL/GenBank/DDBJ databases">
        <title>Tengunoibacter tsumagoiensis gen. nov., sp. nov., Dictyobacter kobayashii sp. nov., D. alpinus sp. nov., and D. joshuensis sp. nov. and description of Dictyobacteraceae fam. nov. within the order Ktedonobacterales isolated from Tengu-no-mugimeshi.</title>
        <authorList>
            <person name="Wang C.M."/>
            <person name="Zheng Y."/>
            <person name="Sakai Y."/>
            <person name="Toyoda A."/>
            <person name="Minakuchi Y."/>
            <person name="Abe K."/>
            <person name="Yokota A."/>
            <person name="Yabe S."/>
        </authorList>
    </citation>
    <scope>NUCLEOTIDE SEQUENCE [LARGE SCALE GENOMIC DNA]</scope>
    <source>
        <strain evidence="2">Uno16</strain>
    </source>
</reference>
<proteinExistence type="predicted"/>
<evidence type="ECO:0000313" key="1">
    <source>
        <dbReference type="EMBL" id="GCE28002.1"/>
    </source>
</evidence>
<dbReference type="OrthoDB" id="150377at2"/>
<sequence length="259" mass="28685">MGIQFLRGNPQAPKGHAIFIARSRSNSRVVYSTYCLVPPIPMSIAKYLPPLFAAQIPSEELQGAESIAGMPIPPMLEEGMSLEQLEILADRRDDDLCDIGTTSSEEVERMQMAATSSQEYAQLYADTISQASQISKQPAKTTLPEATPIEDLDAEGLLLQSMSERQKLAEVGKLVGMARYAVEGQDKAALQDTQQRIERLARLLPDKYRGSEIAKAAIAPDERGAKLAELYLSRAYKLIDEEYAEIPRIENAIRELKEE</sequence>
<keyword evidence="2" id="KW-1185">Reference proteome</keyword>
<name>A0A402B9M1_9CHLR</name>